<dbReference type="EnsemblPlants" id="evm.model.07.991">
    <property type="protein sequence ID" value="cds.evm.model.07.991"/>
    <property type="gene ID" value="evm.TU.07.991"/>
</dbReference>
<keyword evidence="1" id="KW-0472">Membrane</keyword>
<dbReference type="SUPFAM" id="SSF57850">
    <property type="entry name" value="RING/U-box"/>
    <property type="match status" value="1"/>
</dbReference>
<reference evidence="2" key="1">
    <citation type="submission" date="2018-11" db="EMBL/GenBank/DDBJ databases">
        <authorList>
            <person name="Grassa J C."/>
        </authorList>
    </citation>
    <scope>NUCLEOTIDE SEQUENCE [LARGE SCALE GENOMIC DNA]</scope>
</reference>
<organism evidence="2 3">
    <name type="scientific">Cannabis sativa</name>
    <name type="common">Hemp</name>
    <name type="synonym">Marijuana</name>
    <dbReference type="NCBI Taxonomy" id="3483"/>
    <lineage>
        <taxon>Eukaryota</taxon>
        <taxon>Viridiplantae</taxon>
        <taxon>Streptophyta</taxon>
        <taxon>Embryophyta</taxon>
        <taxon>Tracheophyta</taxon>
        <taxon>Spermatophyta</taxon>
        <taxon>Magnoliopsida</taxon>
        <taxon>eudicotyledons</taxon>
        <taxon>Gunneridae</taxon>
        <taxon>Pentapetalae</taxon>
        <taxon>rosids</taxon>
        <taxon>fabids</taxon>
        <taxon>Rosales</taxon>
        <taxon>Cannabaceae</taxon>
        <taxon>Cannabis</taxon>
    </lineage>
</organism>
<protein>
    <recommendedName>
        <fullName evidence="4">RING-type domain-containing protein</fullName>
    </recommendedName>
</protein>
<keyword evidence="3" id="KW-1185">Reference proteome</keyword>
<dbReference type="Gene3D" id="3.30.40.10">
    <property type="entry name" value="Zinc/RING finger domain, C3HC4 (zinc finger)"/>
    <property type="match status" value="1"/>
</dbReference>
<evidence type="ECO:0000256" key="1">
    <source>
        <dbReference type="SAM" id="Phobius"/>
    </source>
</evidence>
<accession>A0A803Q793</accession>
<sequence length="256" mass="29439">MSSGDDQKTEKTFSKFYCHHCKRTIYFDSSHSQPRCFYCNNHGSSDDQIGNTIVQESSSPINTTVQESSSFNPLVFLWGYILLLIFIQYCLILGHGSSKKQEEESSTSAIDYEELTETCQSRNEVVPKEDDEDDYDKEYEAFLLNELGYYFYESHDETLRAMKASEDMLLNSNSNTCVVCLEKFTLGDQILELPCGRHLCHRLCALPSNDCPGCWYELPPWNDKNVFAGTDDDNEDDQEDYDEEYEAFLQSQSSSK</sequence>
<dbReference type="AlphaFoldDB" id="A0A803Q793"/>
<evidence type="ECO:0000313" key="2">
    <source>
        <dbReference type="EnsemblPlants" id="cds.evm.model.07.991"/>
    </source>
</evidence>
<proteinExistence type="predicted"/>
<dbReference type="EMBL" id="UZAU01000652">
    <property type="status" value="NOT_ANNOTATED_CDS"/>
    <property type="molecule type" value="Genomic_DNA"/>
</dbReference>
<keyword evidence="1" id="KW-0812">Transmembrane</keyword>
<keyword evidence="1" id="KW-1133">Transmembrane helix</keyword>
<dbReference type="InterPro" id="IPR013083">
    <property type="entry name" value="Znf_RING/FYVE/PHD"/>
</dbReference>
<dbReference type="Proteomes" id="UP000596661">
    <property type="component" value="Chromosome 7"/>
</dbReference>
<name>A0A803Q793_CANSA</name>
<evidence type="ECO:0008006" key="4">
    <source>
        <dbReference type="Google" id="ProtNLM"/>
    </source>
</evidence>
<feature type="transmembrane region" description="Helical" evidence="1">
    <location>
        <begin position="75"/>
        <end position="94"/>
    </location>
</feature>
<evidence type="ECO:0000313" key="3">
    <source>
        <dbReference type="Proteomes" id="UP000596661"/>
    </source>
</evidence>
<reference evidence="2" key="2">
    <citation type="submission" date="2021-03" db="UniProtKB">
        <authorList>
            <consortium name="EnsemblPlants"/>
        </authorList>
    </citation>
    <scope>IDENTIFICATION</scope>
</reference>
<dbReference type="Gramene" id="evm.model.07.991">
    <property type="protein sequence ID" value="cds.evm.model.07.991"/>
    <property type="gene ID" value="evm.TU.07.991"/>
</dbReference>